<evidence type="ECO:0000313" key="12">
    <source>
        <dbReference type="Proteomes" id="UP000515152"/>
    </source>
</evidence>
<feature type="domain" description="C2H2-type" evidence="11">
    <location>
        <begin position="367"/>
        <end position="394"/>
    </location>
</feature>
<evidence type="ECO:0000256" key="7">
    <source>
        <dbReference type="ARBA" id="ARBA00023125"/>
    </source>
</evidence>
<feature type="region of interest" description="Disordered" evidence="10">
    <location>
        <begin position="198"/>
        <end position="266"/>
    </location>
</feature>
<keyword evidence="12" id="KW-1185">Reference proteome</keyword>
<reference evidence="13" key="1">
    <citation type="submission" date="2025-08" db="UniProtKB">
        <authorList>
            <consortium name="RefSeq"/>
        </authorList>
    </citation>
    <scope>IDENTIFICATION</scope>
</reference>
<dbReference type="AlphaFoldDB" id="A0A8M1KCV6"/>
<comment type="similarity">
    <text evidence="2">Belongs to the krueppel C2H2-type zinc-finger protein family.</text>
</comment>
<evidence type="ECO:0000256" key="2">
    <source>
        <dbReference type="ARBA" id="ARBA00006991"/>
    </source>
</evidence>
<evidence type="ECO:0000256" key="6">
    <source>
        <dbReference type="ARBA" id="ARBA00022833"/>
    </source>
</evidence>
<sequence>MTHVGFQTQIAGIIEDLANAAVADICKVVENGYAILHLQISQSRKQNDALKRKIQLLEVERDFTSKYNRDSPSSVNQTCKVTVKKSSRKRAKAVDYPEHEAVEVHQIDGIPGFNSEDARKIHSGHTGGVSPDVIIVKEERLADMANCTQVDDLEVLKTGDRSVDAQHSTADMLQQMLECRILESTDIDRGERIKDENLDAYIKDDDDPQIFEESGTQDDKRSTLSETQSTHDGASTPYAGSLDTINQTSSSNPDHETDPFNNFHPVNSVFHDANSSNCSYTSASDPHQEKIYHADSFRHTKPGSGACETFMVGEMPSHSAVSTTLEYNSTQQRLRKQWFVCKTCGKVCSSGSSLLEHQLVHSGERCFICPLCGKSFTQASSLKKHQSIHTGEKPFRCSHCGKHFSDSSNLRKHVSIHTGERPFRCSQCGKTFNQSSNLKTHMKIHTGEKPFSCESCGQVFAYKISLVNHQLKICLGEQNLMGHMHLDPMEKRLDCSV</sequence>
<dbReference type="PROSITE" id="PS50157">
    <property type="entry name" value="ZINC_FINGER_C2H2_2"/>
    <property type="match status" value="5"/>
</dbReference>
<dbReference type="InterPro" id="IPR013087">
    <property type="entry name" value="Znf_C2H2_type"/>
</dbReference>
<evidence type="ECO:0000256" key="8">
    <source>
        <dbReference type="ARBA" id="ARBA00023242"/>
    </source>
</evidence>
<feature type="domain" description="C2H2-type" evidence="11">
    <location>
        <begin position="423"/>
        <end position="450"/>
    </location>
</feature>
<dbReference type="OrthoDB" id="427030at2759"/>
<keyword evidence="4" id="KW-0677">Repeat</keyword>
<dbReference type="RefSeq" id="XP_042561732.1">
    <property type="nucleotide sequence ID" value="XM_042705798.1"/>
</dbReference>
<dbReference type="FunFam" id="3.30.160.60:FF:001954">
    <property type="entry name" value="Zinc finger protein 787"/>
    <property type="match status" value="1"/>
</dbReference>
<evidence type="ECO:0000256" key="1">
    <source>
        <dbReference type="ARBA" id="ARBA00004123"/>
    </source>
</evidence>
<keyword evidence="7" id="KW-0238">DNA-binding</keyword>
<dbReference type="PROSITE" id="PS00028">
    <property type="entry name" value="ZINC_FINGER_C2H2_1"/>
    <property type="match status" value="4"/>
</dbReference>
<feature type="domain" description="C2H2-type" evidence="11">
    <location>
        <begin position="451"/>
        <end position="479"/>
    </location>
</feature>
<protein>
    <submittedName>
        <fullName evidence="13">Zinc finger protein 324B</fullName>
    </submittedName>
</protein>
<keyword evidence="5 9" id="KW-0863">Zinc-finger</keyword>
<keyword evidence="6" id="KW-0862">Zinc</keyword>
<dbReference type="GO" id="GO:0008270">
    <property type="term" value="F:zinc ion binding"/>
    <property type="evidence" value="ECO:0007669"/>
    <property type="project" value="UniProtKB-KW"/>
</dbReference>
<dbReference type="FunFam" id="3.30.160.60:FF:000710">
    <property type="entry name" value="Zinc finger protein 768"/>
    <property type="match status" value="1"/>
</dbReference>
<dbReference type="FunFam" id="3.30.160.60:FF:000912">
    <property type="entry name" value="Zinc finger protein 660"/>
    <property type="match status" value="1"/>
</dbReference>
<feature type="compositionally biased region" description="Polar residues" evidence="10">
    <location>
        <begin position="243"/>
        <end position="252"/>
    </location>
</feature>
<dbReference type="KEGG" id="char:122130935"/>
<evidence type="ECO:0000256" key="9">
    <source>
        <dbReference type="PROSITE-ProRule" id="PRU00042"/>
    </source>
</evidence>
<evidence type="ECO:0000256" key="5">
    <source>
        <dbReference type="ARBA" id="ARBA00022771"/>
    </source>
</evidence>
<feature type="domain" description="C2H2-type" evidence="11">
    <location>
        <begin position="395"/>
        <end position="422"/>
    </location>
</feature>
<evidence type="ECO:0000256" key="10">
    <source>
        <dbReference type="SAM" id="MobiDB-lite"/>
    </source>
</evidence>
<dbReference type="Pfam" id="PF00096">
    <property type="entry name" value="zf-C2H2"/>
    <property type="match status" value="4"/>
</dbReference>
<evidence type="ECO:0000313" key="13">
    <source>
        <dbReference type="RefSeq" id="XP_042561732.1"/>
    </source>
</evidence>
<dbReference type="PANTHER" id="PTHR14196">
    <property type="entry name" value="ODD-SKIPPED - RELATED"/>
    <property type="match status" value="1"/>
</dbReference>
<proteinExistence type="inferred from homology"/>
<gene>
    <name evidence="13" type="primary">si:dkey-56e3.3</name>
</gene>
<dbReference type="FunFam" id="3.30.160.60:FF:002343">
    <property type="entry name" value="Zinc finger protein 33A"/>
    <property type="match status" value="1"/>
</dbReference>
<dbReference type="PANTHER" id="PTHR14196:SF12">
    <property type="entry name" value="ZINC FINGER PROTEIN 208-LIKE"/>
    <property type="match status" value="1"/>
</dbReference>
<comment type="subcellular location">
    <subcellularLocation>
        <location evidence="1">Nucleus</location>
    </subcellularLocation>
</comment>
<keyword evidence="3" id="KW-0479">Metal-binding</keyword>
<dbReference type="Proteomes" id="UP000515152">
    <property type="component" value="Unplaced"/>
</dbReference>
<evidence type="ECO:0000256" key="4">
    <source>
        <dbReference type="ARBA" id="ARBA00022737"/>
    </source>
</evidence>
<evidence type="ECO:0000259" key="11">
    <source>
        <dbReference type="PROSITE" id="PS50157"/>
    </source>
</evidence>
<dbReference type="GeneID" id="122130935"/>
<dbReference type="GO" id="GO:0000981">
    <property type="term" value="F:DNA-binding transcription factor activity, RNA polymerase II-specific"/>
    <property type="evidence" value="ECO:0007669"/>
    <property type="project" value="TreeGrafter"/>
</dbReference>
<dbReference type="GO" id="GO:0005634">
    <property type="term" value="C:nucleus"/>
    <property type="evidence" value="ECO:0007669"/>
    <property type="project" value="UniProtKB-SubCell"/>
</dbReference>
<keyword evidence="8" id="KW-0539">Nucleus</keyword>
<evidence type="ECO:0000256" key="3">
    <source>
        <dbReference type="ARBA" id="ARBA00022723"/>
    </source>
</evidence>
<dbReference type="GO" id="GO:0000977">
    <property type="term" value="F:RNA polymerase II transcription regulatory region sequence-specific DNA binding"/>
    <property type="evidence" value="ECO:0007669"/>
    <property type="project" value="TreeGrafter"/>
</dbReference>
<dbReference type="SMART" id="SM00355">
    <property type="entry name" value="ZnF_C2H2"/>
    <property type="match status" value="5"/>
</dbReference>
<name>A0A8M1KCV6_CLUHA</name>
<feature type="compositionally biased region" description="Polar residues" evidence="10">
    <location>
        <begin position="224"/>
        <end position="233"/>
    </location>
</feature>
<feature type="domain" description="C2H2-type" evidence="11">
    <location>
        <begin position="339"/>
        <end position="366"/>
    </location>
</feature>
<organism evidence="12 13">
    <name type="scientific">Clupea harengus</name>
    <name type="common">Atlantic herring</name>
    <dbReference type="NCBI Taxonomy" id="7950"/>
    <lineage>
        <taxon>Eukaryota</taxon>
        <taxon>Metazoa</taxon>
        <taxon>Chordata</taxon>
        <taxon>Craniata</taxon>
        <taxon>Vertebrata</taxon>
        <taxon>Euteleostomi</taxon>
        <taxon>Actinopterygii</taxon>
        <taxon>Neopterygii</taxon>
        <taxon>Teleostei</taxon>
        <taxon>Clupei</taxon>
        <taxon>Clupeiformes</taxon>
        <taxon>Clupeoidei</taxon>
        <taxon>Clupeidae</taxon>
        <taxon>Clupea</taxon>
    </lineage>
</organism>
<dbReference type="InterPro" id="IPR050717">
    <property type="entry name" value="C2H2-ZF_Transcription_Reg"/>
</dbReference>
<accession>A0A8M1KCV6</accession>